<feature type="region of interest" description="Disordered" evidence="1">
    <location>
        <begin position="48"/>
        <end position="110"/>
    </location>
</feature>
<reference evidence="2 3" key="1">
    <citation type="journal article" date="2010" name="Cell">
        <title>The genome of Naegleria gruberi illuminates early eukaryotic versatility.</title>
        <authorList>
            <person name="Fritz-Laylin L.K."/>
            <person name="Prochnik S.E."/>
            <person name="Ginger M.L."/>
            <person name="Dacks J.B."/>
            <person name="Carpenter M.L."/>
            <person name="Field M.C."/>
            <person name="Kuo A."/>
            <person name="Paredez A."/>
            <person name="Chapman J."/>
            <person name="Pham J."/>
            <person name="Shu S."/>
            <person name="Neupane R."/>
            <person name="Cipriano M."/>
            <person name="Mancuso J."/>
            <person name="Tu H."/>
            <person name="Salamov A."/>
            <person name="Lindquist E."/>
            <person name="Shapiro H."/>
            <person name="Lucas S."/>
            <person name="Grigoriev I.V."/>
            <person name="Cande W.Z."/>
            <person name="Fulton C."/>
            <person name="Rokhsar D.S."/>
            <person name="Dawson S.C."/>
        </authorList>
    </citation>
    <scope>NUCLEOTIDE SEQUENCE [LARGE SCALE GENOMIC DNA]</scope>
    <source>
        <strain evidence="2 3">NEG-M</strain>
    </source>
</reference>
<dbReference type="GO" id="GO:0006508">
    <property type="term" value="P:proteolysis"/>
    <property type="evidence" value="ECO:0007669"/>
    <property type="project" value="InterPro"/>
</dbReference>
<dbReference type="PANTHER" id="PTHR11804:SF79">
    <property type="entry name" value="MITOCHONDRIAL INTERMEDIATE PEPTIDASE"/>
    <property type="match status" value="1"/>
</dbReference>
<dbReference type="InterPro" id="IPR045090">
    <property type="entry name" value="Pept_M3A_M3B"/>
</dbReference>
<organism evidence="3">
    <name type="scientific">Naegleria gruberi</name>
    <name type="common">Amoeba</name>
    <dbReference type="NCBI Taxonomy" id="5762"/>
    <lineage>
        <taxon>Eukaryota</taxon>
        <taxon>Discoba</taxon>
        <taxon>Heterolobosea</taxon>
        <taxon>Tetramitia</taxon>
        <taxon>Eutetramitia</taxon>
        <taxon>Vahlkampfiidae</taxon>
        <taxon>Naegleria</taxon>
    </lineage>
</organism>
<dbReference type="GO" id="GO:0004222">
    <property type="term" value="F:metalloendopeptidase activity"/>
    <property type="evidence" value="ECO:0007669"/>
    <property type="project" value="InterPro"/>
</dbReference>
<dbReference type="Proteomes" id="UP000006671">
    <property type="component" value="Unassembled WGS sequence"/>
</dbReference>
<dbReference type="Gene3D" id="1.10.1370.10">
    <property type="entry name" value="Neurolysin, domain 3"/>
    <property type="match status" value="1"/>
</dbReference>
<keyword evidence="3" id="KW-1185">Reference proteome</keyword>
<name>D2VLK2_NAEGR</name>
<dbReference type="STRING" id="5762.D2VLK2"/>
<dbReference type="RefSeq" id="XP_002675148.1">
    <property type="nucleotide sequence ID" value="XM_002675102.1"/>
</dbReference>
<dbReference type="PANTHER" id="PTHR11804">
    <property type="entry name" value="PROTEASE M3 THIMET OLIGOPEPTIDASE-RELATED"/>
    <property type="match status" value="1"/>
</dbReference>
<dbReference type="InterPro" id="IPR024077">
    <property type="entry name" value="Neurolysin/TOP_dom2"/>
</dbReference>
<protein>
    <submittedName>
        <fullName evidence="2">Predicted protein</fullName>
    </submittedName>
</protein>
<dbReference type="EMBL" id="GG738880">
    <property type="protein sequence ID" value="EFC42404.1"/>
    <property type="molecule type" value="Genomic_DNA"/>
</dbReference>
<evidence type="ECO:0000256" key="1">
    <source>
        <dbReference type="SAM" id="MobiDB-lite"/>
    </source>
</evidence>
<dbReference type="AlphaFoldDB" id="D2VLK2"/>
<dbReference type="InParanoid" id="D2VLK2"/>
<dbReference type="GO" id="GO:0006518">
    <property type="term" value="P:peptide metabolic process"/>
    <property type="evidence" value="ECO:0007669"/>
    <property type="project" value="TreeGrafter"/>
</dbReference>
<gene>
    <name evidence="2" type="ORF">NAEGRDRAFT_80457</name>
</gene>
<accession>D2VLK2</accession>
<dbReference type="Gene3D" id="3.40.390.10">
    <property type="entry name" value="Collagenase (Catalytic Domain)"/>
    <property type="match status" value="1"/>
</dbReference>
<dbReference type="OMA" id="SIESRFC"/>
<evidence type="ECO:0000313" key="2">
    <source>
        <dbReference type="EMBL" id="EFC42404.1"/>
    </source>
</evidence>
<dbReference type="VEuPathDB" id="AmoebaDB:NAEGRDRAFT_80457"/>
<dbReference type="KEGG" id="ngr:NAEGRDRAFT_80457"/>
<dbReference type="GeneID" id="8851887"/>
<sequence length="807" mass="90741">MFSVWKHGLSKTTTLLGNSLPSNSVAITSHLTSNHILFNAAASSTISRSKKDVAGGRKKDLVKRNQQKEHQKRMDQKKAALEQRNKEKLAMKRASKDSELDKPKPPSIEKLYPKKKVTGKYIAELAKTPSLAEFVNTSKNIDVSKLSEQTGYFGLKHFKDASSMRDSLVLAKGRVDDLVSSIEKGEDVSRNTLELTNLRFSYLSSLKAFIQLHPFEDLAVAAQEIHDNFSQFFAQRALTNEKFGKATQSLVLDTPLANEVRNIYGVESSREKFTEAKEDFEKRVKELNDYIQTHVNTKVRGSMRIYELPEAHSKSLKMEVQKKKKFILLNLEKDLEAILTNVSEESLRTDLFDEATKKFFTGSADNEFNSKVASAIDASNAFAKTLGYQSFVEMKIATVNMSNNNVPKVDDFVKVIGQLKEQIDIKKEVEKLSELKITRMTDPVLKRCFYNKSKQTAEDLKLFTPGFDIMQLSNLHYNRVRVNYLPSDIQNYMSLSSVLDGLTKTVASQAFGVEVVPEKLAPSETWSPLNIKKLNVVSNGKVVGHIYLDLFEREKTQHFDAYASDKAKLHPISGENGLKSAVIQMNLGDHIYSVSNTLNLKQFKSLSGAFGQALFHILSQSSSAVSETNLLSKVVRKVFERLPQNTEFLLANLSHRGSKQPIPEEYARQLSTTPTQYPLELVQQMVYSLFELEVFKPIDASQSTPIEILSSIESRFCKPYTQLIPNISFFSKRLFNLESQPYYSELYTEIVAAHIFASGLSGSDMSKFSSSLKSVLSTEAATKPLESITKLLGADRPDATFFAKEIQ</sequence>
<dbReference type="OrthoDB" id="17530at2759"/>
<dbReference type="GO" id="GO:0005739">
    <property type="term" value="C:mitochondrion"/>
    <property type="evidence" value="ECO:0007669"/>
    <property type="project" value="TreeGrafter"/>
</dbReference>
<dbReference type="eggNOG" id="KOG2090">
    <property type="taxonomic scope" value="Eukaryota"/>
</dbReference>
<proteinExistence type="predicted"/>
<evidence type="ECO:0000313" key="3">
    <source>
        <dbReference type="Proteomes" id="UP000006671"/>
    </source>
</evidence>
<feature type="compositionally biased region" description="Basic and acidic residues" evidence="1">
    <location>
        <begin position="49"/>
        <end position="104"/>
    </location>
</feature>
<dbReference type="SUPFAM" id="SSF55486">
    <property type="entry name" value="Metalloproteases ('zincins'), catalytic domain"/>
    <property type="match status" value="1"/>
</dbReference>
<dbReference type="InterPro" id="IPR024079">
    <property type="entry name" value="MetalloPept_cat_dom_sf"/>
</dbReference>